<comment type="caution">
    <text evidence="1">The sequence shown here is derived from an EMBL/GenBank/DDBJ whole genome shotgun (WGS) entry which is preliminary data.</text>
</comment>
<reference evidence="1" key="1">
    <citation type="submission" date="2020-12" db="EMBL/GenBank/DDBJ databases">
        <title>WGS assembly of Carya illinoinensis cv. Pawnee.</title>
        <authorList>
            <person name="Platts A."/>
            <person name="Shu S."/>
            <person name="Wright S."/>
            <person name="Barry K."/>
            <person name="Edger P."/>
            <person name="Pires J.C."/>
            <person name="Schmutz J."/>
        </authorList>
    </citation>
    <scope>NUCLEOTIDE SEQUENCE</scope>
    <source>
        <tissue evidence="1">Leaf</tissue>
    </source>
</reference>
<dbReference type="AlphaFoldDB" id="A0A8T1NCD8"/>
<gene>
    <name evidence="1" type="ORF">CIPAW_15G110100</name>
</gene>
<sequence>MLFNLRFQRTIAVPFTENKLACVLAFLAENMKDMDVRSFIKGSEAVKSRHHYSLIILQQSSSEIVLKTAFYNSYFLSKSWIMGTDHSSSTIFHFSTCISFYWTSYERTFVGAPPPLLPRVHSHRSVQSNPKIIKYLNTY</sequence>
<dbReference type="Proteomes" id="UP000811609">
    <property type="component" value="Chromosome 15"/>
</dbReference>
<keyword evidence="2" id="KW-1185">Reference proteome</keyword>
<dbReference type="EMBL" id="CM031823">
    <property type="protein sequence ID" value="KAG6627208.1"/>
    <property type="molecule type" value="Genomic_DNA"/>
</dbReference>
<evidence type="ECO:0000313" key="2">
    <source>
        <dbReference type="Proteomes" id="UP000811609"/>
    </source>
</evidence>
<organism evidence="1 2">
    <name type="scientific">Carya illinoinensis</name>
    <name type="common">Pecan</name>
    <dbReference type="NCBI Taxonomy" id="32201"/>
    <lineage>
        <taxon>Eukaryota</taxon>
        <taxon>Viridiplantae</taxon>
        <taxon>Streptophyta</taxon>
        <taxon>Embryophyta</taxon>
        <taxon>Tracheophyta</taxon>
        <taxon>Spermatophyta</taxon>
        <taxon>Magnoliopsida</taxon>
        <taxon>eudicotyledons</taxon>
        <taxon>Gunneridae</taxon>
        <taxon>Pentapetalae</taxon>
        <taxon>rosids</taxon>
        <taxon>fabids</taxon>
        <taxon>Fagales</taxon>
        <taxon>Juglandaceae</taxon>
        <taxon>Carya</taxon>
    </lineage>
</organism>
<evidence type="ECO:0000313" key="1">
    <source>
        <dbReference type="EMBL" id="KAG6627208.1"/>
    </source>
</evidence>
<accession>A0A8T1NCD8</accession>
<name>A0A8T1NCD8_CARIL</name>
<protein>
    <submittedName>
        <fullName evidence="1">Uncharacterized protein</fullName>
    </submittedName>
</protein>
<proteinExistence type="predicted"/>